<proteinExistence type="predicted"/>
<evidence type="ECO:0000313" key="3">
    <source>
        <dbReference type="Proteomes" id="UP001486565"/>
    </source>
</evidence>
<dbReference type="Proteomes" id="UP001486565">
    <property type="component" value="Chromosome"/>
</dbReference>
<dbReference type="InterPro" id="IPR051693">
    <property type="entry name" value="UPF0046_metallophosphoest"/>
</dbReference>
<dbReference type="SUPFAM" id="SSF56300">
    <property type="entry name" value="Metallo-dependent phosphatases"/>
    <property type="match status" value="1"/>
</dbReference>
<keyword evidence="3" id="KW-1185">Reference proteome</keyword>
<feature type="domain" description="Calcineurin-like phosphoesterase" evidence="1">
    <location>
        <begin position="11"/>
        <end position="167"/>
    </location>
</feature>
<dbReference type="EMBL" id="CP121687">
    <property type="protein sequence ID" value="WZL69789.1"/>
    <property type="molecule type" value="Genomic_DNA"/>
</dbReference>
<gene>
    <name evidence="2" type="ORF">QBE51_13555</name>
</gene>
<reference evidence="2 3" key="1">
    <citation type="submission" date="2023-03" db="EMBL/GenBank/DDBJ databases">
        <title>Novel Species.</title>
        <authorList>
            <person name="Ma S."/>
        </authorList>
    </citation>
    <scope>NUCLEOTIDE SEQUENCE [LARGE SCALE GENOMIC DNA]</scope>
    <source>
        <strain evidence="2 3">LIND6LT2</strain>
    </source>
</reference>
<dbReference type="InterPro" id="IPR029052">
    <property type="entry name" value="Metallo-depent_PP-like"/>
</dbReference>
<accession>A0ABZ2Y591</accession>
<dbReference type="PANTHER" id="PTHR12905:SF0">
    <property type="entry name" value="CALCINEURIN-LIKE PHOSPHOESTERASE DOMAIN-CONTAINING PROTEIN"/>
    <property type="match status" value="1"/>
</dbReference>
<dbReference type="Pfam" id="PF00149">
    <property type="entry name" value="Metallophos"/>
    <property type="match status" value="1"/>
</dbReference>
<evidence type="ECO:0000259" key="1">
    <source>
        <dbReference type="Pfam" id="PF00149"/>
    </source>
</evidence>
<dbReference type="Gene3D" id="3.60.21.10">
    <property type="match status" value="1"/>
</dbReference>
<dbReference type="InterPro" id="IPR004843">
    <property type="entry name" value="Calcineurin-like_PHP"/>
</dbReference>
<organism evidence="2 3">
    <name type="scientific">Defluviitalea saccharophila</name>
    <dbReference type="NCBI Taxonomy" id="879970"/>
    <lineage>
        <taxon>Bacteria</taxon>
        <taxon>Bacillati</taxon>
        <taxon>Bacillota</taxon>
        <taxon>Clostridia</taxon>
        <taxon>Lachnospirales</taxon>
        <taxon>Defluviitaleaceae</taxon>
        <taxon>Defluviitalea</taxon>
    </lineage>
</organism>
<evidence type="ECO:0000313" key="2">
    <source>
        <dbReference type="EMBL" id="WZL69789.1"/>
    </source>
</evidence>
<sequence length="195" mass="22899">MKILAVGDKESRYIWDHFDRERFKDIDLILSSGDLKSEYLSFLVTMIKAPLFYVHGNHDTPYIVKEPLGCTSIDDQLVIYNDIRILGLGGSQVYNNGRFQYTEKEMALRIKRLKRVLKKYNGFDILLTHAPAYGLGDGDDLCHRGFQSFIELLDQYSPKYFIHGHQHLNYGRQERFISYKKTSIINAYEYHILEY</sequence>
<protein>
    <submittedName>
        <fullName evidence="2">Metallophosphoesterase</fullName>
    </submittedName>
</protein>
<dbReference type="RefSeq" id="WP_341876776.1">
    <property type="nucleotide sequence ID" value="NZ_CP121687.1"/>
</dbReference>
<dbReference type="PANTHER" id="PTHR12905">
    <property type="entry name" value="METALLOPHOSPHOESTERASE"/>
    <property type="match status" value="1"/>
</dbReference>
<name>A0ABZ2Y591_9FIRM</name>